<organism evidence="2 3">
    <name type="scientific">Fundulus heteroclitus</name>
    <name type="common">Killifish</name>
    <name type="synonym">Mummichog</name>
    <dbReference type="NCBI Taxonomy" id="8078"/>
    <lineage>
        <taxon>Eukaryota</taxon>
        <taxon>Metazoa</taxon>
        <taxon>Chordata</taxon>
        <taxon>Craniata</taxon>
        <taxon>Vertebrata</taxon>
        <taxon>Euteleostomi</taxon>
        <taxon>Actinopterygii</taxon>
        <taxon>Neopterygii</taxon>
        <taxon>Teleostei</taxon>
        <taxon>Neoteleostei</taxon>
        <taxon>Acanthomorphata</taxon>
        <taxon>Ovalentaria</taxon>
        <taxon>Atherinomorphae</taxon>
        <taxon>Cyprinodontiformes</taxon>
        <taxon>Fundulidae</taxon>
        <taxon>Fundulus</taxon>
    </lineage>
</organism>
<dbReference type="STRING" id="8078.ENSFHEP00000031605"/>
<proteinExistence type="predicted"/>
<dbReference type="PANTHER" id="PTHR46160:SF9">
    <property type="entry name" value="PROTEIN PRY2-RELATED"/>
    <property type="match status" value="1"/>
</dbReference>
<evidence type="ECO:0000313" key="2">
    <source>
        <dbReference type="Ensembl" id="ENSFHEP00000031605.1"/>
    </source>
</evidence>
<dbReference type="Proteomes" id="UP000265000">
    <property type="component" value="Unplaced"/>
</dbReference>
<dbReference type="InterPro" id="IPR003886">
    <property type="entry name" value="NIDO_dom"/>
</dbReference>
<dbReference type="InterPro" id="IPR052749">
    <property type="entry name" value="Alpha-tectorin"/>
</dbReference>
<dbReference type="Ensembl" id="ENSFHET00000024212.1">
    <property type="protein sequence ID" value="ENSFHEP00000031605.1"/>
    <property type="gene ID" value="ENSFHEG00000017630.1"/>
</dbReference>
<feature type="domain" description="NIDO" evidence="1">
    <location>
        <begin position="93"/>
        <end position="202"/>
    </location>
</feature>
<dbReference type="SMART" id="SM00539">
    <property type="entry name" value="NIDO"/>
    <property type="match status" value="1"/>
</dbReference>
<dbReference type="GO" id="GO:0007160">
    <property type="term" value="P:cell-matrix adhesion"/>
    <property type="evidence" value="ECO:0007669"/>
    <property type="project" value="InterPro"/>
</dbReference>
<keyword evidence="3" id="KW-1185">Reference proteome</keyword>
<name>A0A3Q2UKP7_FUNHE</name>
<dbReference type="GeneTree" id="ENSGT00940000164679"/>
<dbReference type="PROSITE" id="PS51220">
    <property type="entry name" value="NIDO"/>
    <property type="match status" value="1"/>
</dbReference>
<reference evidence="2" key="2">
    <citation type="submission" date="2025-09" db="UniProtKB">
        <authorList>
            <consortium name="Ensembl"/>
        </authorList>
    </citation>
    <scope>IDENTIFICATION</scope>
</reference>
<dbReference type="AlphaFoldDB" id="A0A3Q2UKP7"/>
<evidence type="ECO:0000259" key="1">
    <source>
        <dbReference type="PROSITE" id="PS51220"/>
    </source>
</evidence>
<reference evidence="2" key="1">
    <citation type="submission" date="2025-08" db="UniProtKB">
        <authorList>
            <consortium name="Ensembl"/>
        </authorList>
    </citation>
    <scope>IDENTIFICATION</scope>
</reference>
<evidence type="ECO:0000313" key="3">
    <source>
        <dbReference type="Proteomes" id="UP000265000"/>
    </source>
</evidence>
<sequence length="202" mass="23767">LKLFNILSFYNYVRTLGIFYHYFTCCPIFTSEMNKTLDGSSPKIILQRPFAYFGKQYDQIYVNHNGHMTFNDPSSMYIPQRFPMYATYDIIAPFWTDFDNRLTGLVYYKQYTNGIILNQATQDINKYFPQFTFSASWVFVATWHEIPYWQHYNAVGLLLQAVLISGGQYSFVLMNYGNISPTSGNVQVRTMYFVIPGWIRHN</sequence>
<accession>A0A3Q2UKP7</accession>
<dbReference type="PANTHER" id="PTHR46160">
    <property type="entry name" value="ALPHA-TECTORIN-RELATED"/>
    <property type="match status" value="1"/>
</dbReference>
<protein>
    <recommendedName>
        <fullName evidence="1">NIDO domain-containing protein</fullName>
    </recommendedName>
</protein>
<dbReference type="Pfam" id="PF06119">
    <property type="entry name" value="NIDO"/>
    <property type="match status" value="1"/>
</dbReference>